<dbReference type="SUPFAM" id="SSF46785">
    <property type="entry name" value="Winged helix' DNA-binding domain"/>
    <property type="match status" value="1"/>
</dbReference>
<dbReference type="RefSeq" id="WP_188575340.1">
    <property type="nucleotide sequence ID" value="NZ_BMCT01000001.1"/>
</dbReference>
<dbReference type="Gene3D" id="1.10.10.10">
    <property type="entry name" value="Winged helix-like DNA-binding domain superfamily/Winged helix DNA-binding domain"/>
    <property type="match status" value="1"/>
</dbReference>
<reference evidence="1" key="1">
    <citation type="journal article" date="2014" name="Int. J. Syst. Evol. Microbiol.">
        <title>Complete genome sequence of Corynebacterium casei LMG S-19264T (=DSM 44701T), isolated from a smear-ripened cheese.</title>
        <authorList>
            <consortium name="US DOE Joint Genome Institute (JGI-PGF)"/>
            <person name="Walter F."/>
            <person name="Albersmeier A."/>
            <person name="Kalinowski J."/>
            <person name="Ruckert C."/>
        </authorList>
    </citation>
    <scope>NUCLEOTIDE SEQUENCE</scope>
    <source>
        <strain evidence="1">CCM 7897</strain>
    </source>
</reference>
<accession>A0A917F3M1</accession>
<organism evidence="1 2">
    <name type="scientific">Azorhizobium oxalatiphilum</name>
    <dbReference type="NCBI Taxonomy" id="980631"/>
    <lineage>
        <taxon>Bacteria</taxon>
        <taxon>Pseudomonadati</taxon>
        <taxon>Pseudomonadota</taxon>
        <taxon>Alphaproteobacteria</taxon>
        <taxon>Hyphomicrobiales</taxon>
        <taxon>Xanthobacteraceae</taxon>
        <taxon>Azorhizobium</taxon>
    </lineage>
</organism>
<dbReference type="InterPro" id="IPR036388">
    <property type="entry name" value="WH-like_DNA-bd_sf"/>
</dbReference>
<comment type="caution">
    <text evidence="1">The sequence shown here is derived from an EMBL/GenBank/DDBJ whole genome shotgun (WGS) entry which is preliminary data.</text>
</comment>
<dbReference type="InterPro" id="IPR036390">
    <property type="entry name" value="WH_DNA-bd_sf"/>
</dbReference>
<protein>
    <submittedName>
        <fullName evidence="1">Uncharacterized protein</fullName>
    </submittedName>
</protein>
<dbReference type="AlphaFoldDB" id="A0A917F3M1"/>
<gene>
    <name evidence="1" type="ORF">GCM10007301_06490</name>
</gene>
<dbReference type="EMBL" id="BMCT01000001">
    <property type="protein sequence ID" value="GGF49922.1"/>
    <property type="molecule type" value="Genomic_DNA"/>
</dbReference>
<proteinExistence type="predicted"/>
<reference evidence="1" key="2">
    <citation type="submission" date="2020-09" db="EMBL/GenBank/DDBJ databases">
        <authorList>
            <person name="Sun Q."/>
            <person name="Sedlacek I."/>
        </authorList>
    </citation>
    <scope>NUCLEOTIDE SEQUENCE</scope>
    <source>
        <strain evidence="1">CCM 7897</strain>
    </source>
</reference>
<evidence type="ECO:0000313" key="2">
    <source>
        <dbReference type="Proteomes" id="UP000606044"/>
    </source>
</evidence>
<sequence>MSTPEPGGEPDPGAFLAETFLAEVDWILARTPDLTPLDAGVLAALHRGLASDTRSFAKLFGVAHALVLRTVADLADGLGLVTLEARDLRTQRTRLALTEAGRQLVPEALGSH</sequence>
<evidence type="ECO:0000313" key="1">
    <source>
        <dbReference type="EMBL" id="GGF49922.1"/>
    </source>
</evidence>
<name>A0A917F3M1_9HYPH</name>
<keyword evidence="2" id="KW-1185">Reference proteome</keyword>
<dbReference type="Proteomes" id="UP000606044">
    <property type="component" value="Unassembled WGS sequence"/>
</dbReference>